<evidence type="ECO:0000256" key="1">
    <source>
        <dbReference type="SAM" id="MobiDB-lite"/>
    </source>
</evidence>
<feature type="signal peptide" evidence="2">
    <location>
        <begin position="1"/>
        <end position="20"/>
    </location>
</feature>
<evidence type="ECO:0000313" key="3">
    <source>
        <dbReference type="EMBL" id="ORY89099.1"/>
    </source>
</evidence>
<reference evidence="3 4" key="1">
    <citation type="submission" date="2016-07" db="EMBL/GenBank/DDBJ databases">
        <title>Pervasive Adenine N6-methylation of Active Genes in Fungi.</title>
        <authorList>
            <consortium name="DOE Joint Genome Institute"/>
            <person name="Mondo S.J."/>
            <person name="Dannebaum R.O."/>
            <person name="Kuo R.C."/>
            <person name="Labutti K."/>
            <person name="Haridas S."/>
            <person name="Kuo A."/>
            <person name="Salamov A."/>
            <person name="Ahrendt S.R."/>
            <person name="Lipzen A."/>
            <person name="Sullivan W."/>
            <person name="Andreopoulos W.B."/>
            <person name="Clum A."/>
            <person name="Lindquist E."/>
            <person name="Daum C."/>
            <person name="Ramamoorthy G.K."/>
            <person name="Gryganskyi A."/>
            <person name="Culley D."/>
            <person name="Magnuson J.K."/>
            <person name="James T.Y."/>
            <person name="O'Malley M.A."/>
            <person name="Stajich J.E."/>
            <person name="Spatafora J.W."/>
            <person name="Visel A."/>
            <person name="Grigoriev I.V."/>
        </authorList>
    </citation>
    <scope>NUCLEOTIDE SEQUENCE [LARGE SCALE GENOMIC DNA]</scope>
    <source>
        <strain evidence="3 4">62-1032</strain>
    </source>
</reference>
<protein>
    <submittedName>
        <fullName evidence="3">Uncharacterized protein</fullName>
    </submittedName>
</protein>
<feature type="region of interest" description="Disordered" evidence="1">
    <location>
        <begin position="42"/>
        <end position="100"/>
    </location>
</feature>
<keyword evidence="4" id="KW-1185">Reference proteome</keyword>
<feature type="compositionally biased region" description="Polar residues" evidence="1">
    <location>
        <begin position="42"/>
        <end position="54"/>
    </location>
</feature>
<dbReference type="OrthoDB" id="2336871at2759"/>
<dbReference type="AlphaFoldDB" id="A0A1Y2FYG9"/>
<dbReference type="InterPro" id="IPR053216">
    <property type="entry name" value="Appressorial_penetr-assoc"/>
</dbReference>
<dbReference type="InParanoid" id="A0A1Y2FYG9"/>
<comment type="caution">
    <text evidence="3">The sequence shown here is derived from an EMBL/GenBank/DDBJ whole genome shotgun (WGS) entry which is preliminary data.</text>
</comment>
<feature type="compositionally biased region" description="Polar residues" evidence="1">
    <location>
        <begin position="86"/>
        <end position="98"/>
    </location>
</feature>
<feature type="chain" id="PRO_5012892346" evidence="2">
    <location>
        <begin position="21"/>
        <end position="311"/>
    </location>
</feature>
<organism evidence="3 4">
    <name type="scientific">Leucosporidium creatinivorum</name>
    <dbReference type="NCBI Taxonomy" id="106004"/>
    <lineage>
        <taxon>Eukaryota</taxon>
        <taxon>Fungi</taxon>
        <taxon>Dikarya</taxon>
        <taxon>Basidiomycota</taxon>
        <taxon>Pucciniomycotina</taxon>
        <taxon>Microbotryomycetes</taxon>
        <taxon>Leucosporidiales</taxon>
        <taxon>Leucosporidium</taxon>
    </lineage>
</organism>
<accession>A0A1Y2FYG9</accession>
<dbReference type="Proteomes" id="UP000193467">
    <property type="component" value="Unassembled WGS sequence"/>
</dbReference>
<dbReference type="PANTHER" id="PTHR34587">
    <property type="entry name" value="VWFA DOMAIN-CONTAINING PROTEIN"/>
    <property type="match status" value="1"/>
</dbReference>
<gene>
    <name evidence="3" type="ORF">BCR35DRAFT_346581</name>
</gene>
<dbReference type="EMBL" id="MCGR01000007">
    <property type="protein sequence ID" value="ORY89099.1"/>
    <property type="molecule type" value="Genomic_DNA"/>
</dbReference>
<dbReference type="PANTHER" id="PTHR34587:SF2">
    <property type="entry name" value="G-PROTEIN COUPLED RECEPTORS FAMILY 1 PROFILE DOMAIN-CONTAINING PROTEIN"/>
    <property type="match status" value="1"/>
</dbReference>
<feature type="compositionally biased region" description="Gly residues" evidence="1">
    <location>
        <begin position="58"/>
        <end position="80"/>
    </location>
</feature>
<name>A0A1Y2FYG9_9BASI</name>
<proteinExistence type="predicted"/>
<dbReference type="STRING" id="106004.A0A1Y2FYG9"/>
<evidence type="ECO:0000313" key="4">
    <source>
        <dbReference type="Proteomes" id="UP000193467"/>
    </source>
</evidence>
<evidence type="ECO:0000256" key="2">
    <source>
        <dbReference type="SAM" id="SignalP"/>
    </source>
</evidence>
<sequence>MKLNTATLALSLSLSSLVSAGLSSSGGLALGGVHRHKARSLDVSSAASLTRRQSNANGSGGGGDNGGGGGGGGNNQGGGNAAAEDPQTSLTLDPSQVQPGLALDGQQVPAANQVASATSVNNFINFCLTRADLPLTNGAQVKTGSCNNVPMGVIGAQAKAPTSKFINPPNFATIQSNTDFTVQMAINNLVTGNFVNAQSNYFAAPQNTDNNGIIIGHSHVVIEQIDKLDSTTVTNSQNFAFFKGFNEAAVNGILSADVTGGLPAGVYKMSSINSASNHQPVLIGVAQHGSLDDAVYFVSRVGRLRTPTRTR</sequence>
<keyword evidence="2" id="KW-0732">Signal</keyword>